<evidence type="ECO:0000313" key="3">
    <source>
        <dbReference type="Proteomes" id="UP001151760"/>
    </source>
</evidence>
<accession>A0ABQ5EAN1</accession>
<protein>
    <submittedName>
        <fullName evidence="2">Uncharacterized protein</fullName>
    </submittedName>
</protein>
<gene>
    <name evidence="2" type="ORF">Tco_0974112</name>
</gene>
<reference evidence="2" key="1">
    <citation type="journal article" date="2022" name="Int. J. Mol. Sci.">
        <title>Draft Genome of Tanacetum Coccineum: Genomic Comparison of Closely Related Tanacetum-Family Plants.</title>
        <authorList>
            <person name="Yamashiro T."/>
            <person name="Shiraishi A."/>
            <person name="Nakayama K."/>
            <person name="Satake H."/>
        </authorList>
    </citation>
    <scope>NUCLEOTIDE SEQUENCE</scope>
</reference>
<comment type="caution">
    <text evidence="2">The sequence shown here is derived from an EMBL/GenBank/DDBJ whole genome shotgun (WGS) entry which is preliminary data.</text>
</comment>
<keyword evidence="3" id="KW-1185">Reference proteome</keyword>
<dbReference type="Proteomes" id="UP001151760">
    <property type="component" value="Unassembled WGS sequence"/>
</dbReference>
<organism evidence="2 3">
    <name type="scientific">Tanacetum coccineum</name>
    <dbReference type="NCBI Taxonomy" id="301880"/>
    <lineage>
        <taxon>Eukaryota</taxon>
        <taxon>Viridiplantae</taxon>
        <taxon>Streptophyta</taxon>
        <taxon>Embryophyta</taxon>
        <taxon>Tracheophyta</taxon>
        <taxon>Spermatophyta</taxon>
        <taxon>Magnoliopsida</taxon>
        <taxon>eudicotyledons</taxon>
        <taxon>Gunneridae</taxon>
        <taxon>Pentapetalae</taxon>
        <taxon>asterids</taxon>
        <taxon>campanulids</taxon>
        <taxon>Asterales</taxon>
        <taxon>Asteraceae</taxon>
        <taxon>Asteroideae</taxon>
        <taxon>Anthemideae</taxon>
        <taxon>Anthemidinae</taxon>
        <taxon>Tanacetum</taxon>
    </lineage>
</organism>
<name>A0ABQ5EAN1_9ASTR</name>
<evidence type="ECO:0000313" key="2">
    <source>
        <dbReference type="EMBL" id="GJT47955.1"/>
    </source>
</evidence>
<evidence type="ECO:0000256" key="1">
    <source>
        <dbReference type="SAM" id="MobiDB-lite"/>
    </source>
</evidence>
<reference evidence="2" key="2">
    <citation type="submission" date="2022-01" db="EMBL/GenBank/DDBJ databases">
        <authorList>
            <person name="Yamashiro T."/>
            <person name="Shiraishi A."/>
            <person name="Satake H."/>
            <person name="Nakayama K."/>
        </authorList>
    </citation>
    <scope>NUCLEOTIDE SEQUENCE</scope>
</reference>
<proteinExistence type="predicted"/>
<dbReference type="EMBL" id="BQNB010016112">
    <property type="protein sequence ID" value="GJT47955.1"/>
    <property type="molecule type" value="Genomic_DNA"/>
</dbReference>
<feature type="region of interest" description="Disordered" evidence="1">
    <location>
        <begin position="1"/>
        <end position="51"/>
    </location>
</feature>
<sequence>MKFERFVAPGPDRQHVSAAGASEAAKDAPVDVEGASATSAPVHAAQPPPAARTISQRLARLKEDVHRIQVSLGEWCEVMDAMAEDFYRFTVWAAGGLDAGPAMPAPL</sequence>